<dbReference type="AlphaFoldDB" id="A0AA41W573"/>
<dbReference type="Pfam" id="PF03928">
    <property type="entry name" value="HbpS-like"/>
    <property type="match status" value="1"/>
</dbReference>
<dbReference type="Gene3D" id="3.30.450.150">
    <property type="entry name" value="Haem-degrading domain"/>
    <property type="match status" value="1"/>
</dbReference>
<dbReference type="InterPro" id="IPR052517">
    <property type="entry name" value="GlcG_carb_metab_protein"/>
</dbReference>
<dbReference type="InterPro" id="IPR038084">
    <property type="entry name" value="PduO/GlcC-like_sf"/>
</dbReference>
<keyword evidence="2" id="KW-1185">Reference proteome</keyword>
<dbReference type="PANTHER" id="PTHR34309">
    <property type="entry name" value="SLR1406 PROTEIN"/>
    <property type="match status" value="1"/>
</dbReference>
<reference evidence="1 2" key="1">
    <citation type="journal article" date="2013" name="Antonie Van Leeuwenhoek">
        <title>Echinimonas agarilytica gen. nov., sp. nov., a new gammaproteobacterium isolated from the sea urchin Strongylocentrotus intermedius.</title>
        <authorList>
            <person name="Nedashkovskaya O.I."/>
            <person name="Stenkova A.M."/>
            <person name="Zhukova N.V."/>
            <person name="Van Trappen S."/>
            <person name="Lee J.S."/>
            <person name="Kim S.B."/>
        </authorList>
    </citation>
    <scope>NUCLEOTIDE SEQUENCE [LARGE SCALE GENOMIC DNA]</scope>
    <source>
        <strain evidence="1 2">KMM 6351</strain>
    </source>
</reference>
<comment type="caution">
    <text evidence="1">The sequence shown here is derived from an EMBL/GenBank/DDBJ whole genome shotgun (WGS) entry which is preliminary data.</text>
</comment>
<name>A0AA41W573_9GAMM</name>
<protein>
    <submittedName>
        <fullName evidence="1">Heme-binding protein</fullName>
    </submittedName>
</protein>
<dbReference type="PANTHER" id="PTHR34309:SF1">
    <property type="entry name" value="PROTEIN GLCG"/>
    <property type="match status" value="1"/>
</dbReference>
<proteinExistence type="predicted"/>
<gene>
    <name evidence="1" type="ORF">NAF29_04110</name>
</gene>
<dbReference type="InterPro" id="IPR005624">
    <property type="entry name" value="PduO/GlcC-like"/>
</dbReference>
<organism evidence="1 2">
    <name type="scientific">Echinimonas agarilytica</name>
    <dbReference type="NCBI Taxonomy" id="1215918"/>
    <lineage>
        <taxon>Bacteria</taxon>
        <taxon>Pseudomonadati</taxon>
        <taxon>Pseudomonadota</taxon>
        <taxon>Gammaproteobacteria</taxon>
        <taxon>Alteromonadales</taxon>
        <taxon>Echinimonadaceae</taxon>
        <taxon>Echinimonas</taxon>
    </lineage>
</organism>
<dbReference type="EMBL" id="JAMQGP010000001">
    <property type="protein sequence ID" value="MCM2678860.1"/>
    <property type="molecule type" value="Genomic_DNA"/>
</dbReference>
<evidence type="ECO:0000313" key="2">
    <source>
        <dbReference type="Proteomes" id="UP001165393"/>
    </source>
</evidence>
<evidence type="ECO:0000313" key="1">
    <source>
        <dbReference type="EMBL" id="MCM2678860.1"/>
    </source>
</evidence>
<accession>A0AA41W573</accession>
<dbReference type="SUPFAM" id="SSF143744">
    <property type="entry name" value="GlcG-like"/>
    <property type="match status" value="1"/>
</dbReference>
<sequence>MITMSQAQLLVSIALEIATKQNVAIAVSVCDGHGELVCFTKMDGCGLPSITLAQNKAYTSARERQPCGNLGTWARETGKDLGYWTDPKVTGFKGGLPIINNDDVIGGIGVSGLSEEEDEALAEEVLGLANIS</sequence>
<dbReference type="RefSeq" id="WP_251260208.1">
    <property type="nucleotide sequence ID" value="NZ_JAMQGP010000001.1"/>
</dbReference>
<dbReference type="Proteomes" id="UP001165393">
    <property type="component" value="Unassembled WGS sequence"/>
</dbReference>